<gene>
    <name evidence="2" type="ORF">Asera_57180</name>
</gene>
<dbReference type="AlphaFoldDB" id="A0A810L7S0"/>
<name>A0A810L7S0_9ACTN</name>
<dbReference type="Gene3D" id="1.20.120.520">
    <property type="entry name" value="nmb1532 protein domain like"/>
    <property type="match status" value="1"/>
</dbReference>
<dbReference type="Pfam" id="PF01814">
    <property type="entry name" value="Hemerythrin"/>
    <property type="match status" value="1"/>
</dbReference>
<dbReference type="EMBL" id="AP023354">
    <property type="protein sequence ID" value="BCJ31610.1"/>
    <property type="molecule type" value="Genomic_DNA"/>
</dbReference>
<dbReference type="InterPro" id="IPR012312">
    <property type="entry name" value="Hemerythrin-like"/>
</dbReference>
<reference evidence="2" key="1">
    <citation type="submission" date="2020-08" db="EMBL/GenBank/DDBJ databases">
        <title>Whole genome shotgun sequence of Actinocatenispora sera NBRC 101916.</title>
        <authorList>
            <person name="Komaki H."/>
            <person name="Tamura T."/>
        </authorList>
    </citation>
    <scope>NUCLEOTIDE SEQUENCE</scope>
    <source>
        <strain evidence="2">NBRC 101916</strain>
    </source>
</reference>
<sequence>MRVRAERRTEAAVTTTNLAELLTREHRDIDGGIERFVAGLDRGATDREPLLSAFAALRRHIYLEETFLFPPLREGGMVMPVLVMLREHGALWRLMDSLSALLAADASVAELEPGCRELLAELDRHNGKEEPIIYPRADADLGERAVAELAEFLRTGSTPDGWRCAALDPQP</sequence>
<evidence type="ECO:0000259" key="1">
    <source>
        <dbReference type="Pfam" id="PF01814"/>
    </source>
</evidence>
<proteinExistence type="predicted"/>
<keyword evidence="3" id="KW-1185">Reference proteome</keyword>
<protein>
    <submittedName>
        <fullName evidence="2">Hemerythrin</fullName>
    </submittedName>
</protein>
<accession>A0A810L7S0</accession>
<dbReference type="Proteomes" id="UP000680750">
    <property type="component" value="Chromosome"/>
</dbReference>
<evidence type="ECO:0000313" key="3">
    <source>
        <dbReference type="Proteomes" id="UP000680750"/>
    </source>
</evidence>
<dbReference type="KEGG" id="aser:Asera_57180"/>
<feature type="domain" description="Hemerythrin-like" evidence="1">
    <location>
        <begin position="19"/>
        <end position="137"/>
    </location>
</feature>
<evidence type="ECO:0000313" key="2">
    <source>
        <dbReference type="EMBL" id="BCJ31610.1"/>
    </source>
</evidence>
<organism evidence="2 3">
    <name type="scientific">Actinocatenispora sera</name>
    <dbReference type="NCBI Taxonomy" id="390989"/>
    <lineage>
        <taxon>Bacteria</taxon>
        <taxon>Bacillati</taxon>
        <taxon>Actinomycetota</taxon>
        <taxon>Actinomycetes</taxon>
        <taxon>Micromonosporales</taxon>
        <taxon>Micromonosporaceae</taxon>
        <taxon>Actinocatenispora</taxon>
    </lineage>
</organism>